<dbReference type="PANTHER" id="PTHR21015:SF22">
    <property type="entry name" value="GLYCOSYLTRANSFERASE"/>
    <property type="match status" value="1"/>
</dbReference>
<dbReference type="Proteomes" id="UP000233256">
    <property type="component" value="Unassembled WGS sequence"/>
</dbReference>
<proteinExistence type="inferred from homology"/>
<gene>
    <name evidence="10" type="primary">murG</name>
    <name evidence="13" type="ORF">CVV64_05140</name>
</gene>
<evidence type="ECO:0000256" key="5">
    <source>
        <dbReference type="ARBA" id="ARBA00022960"/>
    </source>
</evidence>
<dbReference type="Pfam" id="PF04101">
    <property type="entry name" value="Glyco_tran_28_C"/>
    <property type="match status" value="1"/>
</dbReference>
<dbReference type="AlphaFoldDB" id="A0A2N1PS52"/>
<evidence type="ECO:0000313" key="13">
    <source>
        <dbReference type="EMBL" id="PKK91155.1"/>
    </source>
</evidence>
<organism evidence="13 14">
    <name type="scientific">Candidatus Wallbacteria bacterium HGW-Wallbacteria-1</name>
    <dbReference type="NCBI Taxonomy" id="2013854"/>
    <lineage>
        <taxon>Bacteria</taxon>
        <taxon>Candidatus Walliibacteriota</taxon>
    </lineage>
</organism>
<keyword evidence="3 10" id="KW-0328">Glycosyltransferase</keyword>
<comment type="pathway">
    <text evidence="10">Cell wall biogenesis; peptidoglycan biosynthesis.</text>
</comment>
<dbReference type="Gene3D" id="3.40.50.2000">
    <property type="entry name" value="Glycogen Phosphorylase B"/>
    <property type="match status" value="2"/>
</dbReference>
<keyword evidence="5 10" id="KW-0133">Cell shape</keyword>
<evidence type="ECO:0000256" key="3">
    <source>
        <dbReference type="ARBA" id="ARBA00022676"/>
    </source>
</evidence>
<dbReference type="GO" id="GO:0008360">
    <property type="term" value="P:regulation of cell shape"/>
    <property type="evidence" value="ECO:0007669"/>
    <property type="project" value="UniProtKB-KW"/>
</dbReference>
<evidence type="ECO:0000256" key="4">
    <source>
        <dbReference type="ARBA" id="ARBA00022679"/>
    </source>
</evidence>
<dbReference type="EMBL" id="PGXC01000003">
    <property type="protein sequence ID" value="PKK91155.1"/>
    <property type="molecule type" value="Genomic_DNA"/>
</dbReference>
<accession>A0A2N1PS52</accession>
<protein>
    <recommendedName>
        <fullName evidence="10">UDP-N-acetylglucosamine--N-acetylmuramyl-(pentapeptide) pyrophosphoryl-undecaprenol N-acetylglucosamine transferase</fullName>
        <ecNumber evidence="10">2.4.1.227</ecNumber>
    </recommendedName>
    <alternativeName>
        <fullName evidence="10">Undecaprenyl-PP-MurNAc-pentapeptide-UDPGlcNAc GlcNAc transferase</fullName>
    </alternativeName>
</protein>
<evidence type="ECO:0000256" key="9">
    <source>
        <dbReference type="ARBA" id="ARBA00023316"/>
    </source>
</evidence>
<feature type="binding site" evidence="10">
    <location>
        <position position="334"/>
    </location>
    <ligand>
        <name>UDP-N-acetyl-alpha-D-glucosamine</name>
        <dbReference type="ChEBI" id="CHEBI:57705"/>
    </ligand>
</feature>
<dbReference type="SUPFAM" id="SSF53756">
    <property type="entry name" value="UDP-Glycosyltransferase/glycogen phosphorylase"/>
    <property type="match status" value="1"/>
</dbReference>
<dbReference type="GO" id="GO:0005975">
    <property type="term" value="P:carbohydrate metabolic process"/>
    <property type="evidence" value="ECO:0007669"/>
    <property type="project" value="InterPro"/>
</dbReference>
<dbReference type="InterPro" id="IPR007235">
    <property type="entry name" value="Glyco_trans_28_C"/>
</dbReference>
<feature type="binding site" evidence="10">
    <location>
        <begin position="24"/>
        <end position="26"/>
    </location>
    <ligand>
        <name>UDP-N-acetyl-alpha-D-glucosamine</name>
        <dbReference type="ChEBI" id="CHEBI:57705"/>
    </ligand>
</feature>
<dbReference type="GO" id="GO:0051991">
    <property type="term" value="F:UDP-N-acetyl-D-glucosamine:N-acetylmuramoyl-L-alanyl-D-glutamyl-meso-2,6-diaminopimelyl-D-alanyl-D-alanine-diphosphoundecaprenol 4-beta-N-acetylglucosaminlytransferase activity"/>
    <property type="evidence" value="ECO:0007669"/>
    <property type="project" value="RHEA"/>
</dbReference>
<keyword evidence="4 10" id="KW-0808">Transferase</keyword>
<evidence type="ECO:0000256" key="7">
    <source>
        <dbReference type="ARBA" id="ARBA00023136"/>
    </source>
</evidence>
<feature type="binding site" evidence="10">
    <location>
        <position position="143"/>
    </location>
    <ligand>
        <name>UDP-N-acetyl-alpha-D-glucosamine</name>
        <dbReference type="ChEBI" id="CHEBI:57705"/>
    </ligand>
</feature>
<feature type="domain" description="Glycosyl transferase family 28 C-terminal" evidence="12">
    <location>
        <begin position="233"/>
        <end position="355"/>
    </location>
</feature>
<dbReference type="GO" id="GO:0071555">
    <property type="term" value="P:cell wall organization"/>
    <property type="evidence" value="ECO:0007669"/>
    <property type="project" value="UniProtKB-KW"/>
</dbReference>
<comment type="similarity">
    <text evidence="10">Belongs to the glycosyltransferase 28 family. MurG subfamily.</text>
</comment>
<feature type="binding site" evidence="10">
    <location>
        <position position="240"/>
    </location>
    <ligand>
        <name>UDP-N-acetyl-alpha-D-glucosamine</name>
        <dbReference type="ChEBI" id="CHEBI:57705"/>
    </ligand>
</feature>
<dbReference type="InterPro" id="IPR006009">
    <property type="entry name" value="GlcNAc_MurG"/>
</dbReference>
<comment type="caution">
    <text evidence="10">Lacks conserved residue(s) required for the propagation of feature annotation.</text>
</comment>
<keyword evidence="1 10" id="KW-1003">Cell membrane</keyword>
<dbReference type="CDD" id="cd03785">
    <property type="entry name" value="GT28_MurG"/>
    <property type="match status" value="1"/>
</dbReference>
<comment type="function">
    <text evidence="10">Cell wall formation. Catalyzes the transfer of a GlcNAc subunit on undecaprenyl-pyrophosphoryl-MurNAc-pentapeptide (lipid intermediate I) to form undecaprenyl-pyrophosphoryl-MurNAc-(pentapeptide)GlcNAc (lipid intermediate II).</text>
</comment>
<dbReference type="GO" id="GO:0051301">
    <property type="term" value="P:cell division"/>
    <property type="evidence" value="ECO:0007669"/>
    <property type="project" value="UniProtKB-KW"/>
</dbReference>
<keyword evidence="2 10" id="KW-0132">Cell division</keyword>
<evidence type="ECO:0000256" key="10">
    <source>
        <dbReference type="HAMAP-Rule" id="MF_00033"/>
    </source>
</evidence>
<feature type="binding site" evidence="10">
    <location>
        <position position="185"/>
    </location>
    <ligand>
        <name>UDP-N-acetyl-alpha-D-glucosamine</name>
        <dbReference type="ChEBI" id="CHEBI:57705"/>
    </ligand>
</feature>
<dbReference type="Pfam" id="PF03033">
    <property type="entry name" value="Glyco_transf_28"/>
    <property type="match status" value="1"/>
</dbReference>
<evidence type="ECO:0000313" key="14">
    <source>
        <dbReference type="Proteomes" id="UP000233256"/>
    </source>
</evidence>
<dbReference type="GO" id="GO:0009252">
    <property type="term" value="P:peptidoglycan biosynthetic process"/>
    <property type="evidence" value="ECO:0007669"/>
    <property type="project" value="UniProtKB-UniRule"/>
</dbReference>
<evidence type="ECO:0000256" key="6">
    <source>
        <dbReference type="ARBA" id="ARBA00022984"/>
    </source>
</evidence>
<name>A0A2N1PS52_9BACT</name>
<evidence type="ECO:0000259" key="11">
    <source>
        <dbReference type="Pfam" id="PF03033"/>
    </source>
</evidence>
<dbReference type="UniPathway" id="UPA00219"/>
<keyword evidence="7 10" id="KW-0472">Membrane</keyword>
<dbReference type="GO" id="GO:0050511">
    <property type="term" value="F:undecaprenyldiphospho-muramoylpentapeptide beta-N-acetylglucosaminyltransferase activity"/>
    <property type="evidence" value="ECO:0007669"/>
    <property type="project" value="UniProtKB-UniRule"/>
</dbReference>
<evidence type="ECO:0000256" key="1">
    <source>
        <dbReference type="ARBA" id="ARBA00022475"/>
    </source>
</evidence>
<comment type="catalytic activity">
    <reaction evidence="10">
        <text>di-trans,octa-cis-undecaprenyl diphospho-N-acetyl-alpha-D-muramoyl-L-alanyl-D-glutamyl-meso-2,6-diaminopimeloyl-D-alanyl-D-alanine + UDP-N-acetyl-alpha-D-glucosamine = di-trans,octa-cis-undecaprenyl diphospho-[N-acetyl-alpha-D-glucosaminyl-(1-&gt;4)]-N-acetyl-alpha-D-muramoyl-L-alanyl-D-glutamyl-meso-2,6-diaminopimeloyl-D-alanyl-D-alanine + UDP + H(+)</text>
        <dbReference type="Rhea" id="RHEA:31227"/>
        <dbReference type="ChEBI" id="CHEBI:15378"/>
        <dbReference type="ChEBI" id="CHEBI:57705"/>
        <dbReference type="ChEBI" id="CHEBI:58223"/>
        <dbReference type="ChEBI" id="CHEBI:61387"/>
        <dbReference type="ChEBI" id="CHEBI:61388"/>
        <dbReference type="EC" id="2.4.1.227"/>
    </reaction>
</comment>
<feature type="domain" description="Glycosyltransferase family 28 N-terminal" evidence="11">
    <location>
        <begin position="17"/>
        <end position="161"/>
    </location>
</feature>
<dbReference type="GO" id="GO:0005886">
    <property type="term" value="C:plasma membrane"/>
    <property type="evidence" value="ECO:0007669"/>
    <property type="project" value="UniProtKB-SubCell"/>
</dbReference>
<sequence length="402" mass="43235">MCGAFQEFRRTKVNPFFVFSGGGTGGHLYPALSVLDEVARFCPEAQFKWVGAKGRLEETVIPQRGIPIECLELQGMDRGKSGFARLQSGLCSAGILGRAALSLACEWASCPPAGLVVSGAYIGVPAAMAAIMLRIPLFVMEQNSLPGLSNRMLAPFATRVFAGLPLRADAFSSLARVEYTGNPVRRELIELRKLRLADGNGLKESRLQAAQALGLSDFFEKSIDSGSVNESVTCVVMGGSLGSNLMVDLLEETLETGALRSENTRFILLSGSHGRALKNSDRLISLPFTDRMDLVYTLADFAIVRAGATTIAEVAALGMPSMIIPWKGAAEGHQAINASLLKGTSCRIMDEEIMTSTEFSRVFNEVAQGALNRQCIEQIAVRGRPDAARDIALQILKLTCKN</sequence>
<comment type="caution">
    <text evidence="13">The sequence shown here is derived from an EMBL/GenBank/DDBJ whole genome shotgun (WGS) entry which is preliminary data.</text>
</comment>
<keyword evidence="6 10" id="KW-0573">Peptidoglycan synthesis</keyword>
<comment type="subcellular location">
    <subcellularLocation>
        <location evidence="10">Cell membrane</location>
        <topology evidence="10">Peripheral membrane protein</topology>
        <orientation evidence="10">Cytoplasmic side</orientation>
    </subcellularLocation>
</comment>
<keyword evidence="9 10" id="KW-0961">Cell wall biogenesis/degradation</keyword>
<keyword evidence="8 10" id="KW-0131">Cell cycle</keyword>
<dbReference type="PANTHER" id="PTHR21015">
    <property type="entry name" value="UDP-N-ACETYLGLUCOSAMINE--N-ACETYLMURAMYL-(PENTAPEPTIDE) PYROPHOSPHORYL-UNDECAPRENOL N-ACETYLGLUCOSAMINE TRANSFERASE 1"/>
    <property type="match status" value="1"/>
</dbReference>
<dbReference type="InterPro" id="IPR004276">
    <property type="entry name" value="GlycoTrans_28_N"/>
</dbReference>
<reference evidence="13 14" key="1">
    <citation type="journal article" date="2017" name="ISME J.">
        <title>Potential for microbial H2 and metal transformations associated with novel bacteria and archaea in deep terrestrial subsurface sediments.</title>
        <authorList>
            <person name="Hernsdorf A.W."/>
            <person name="Amano Y."/>
            <person name="Miyakawa K."/>
            <person name="Ise K."/>
            <person name="Suzuki Y."/>
            <person name="Anantharaman K."/>
            <person name="Probst A."/>
            <person name="Burstein D."/>
            <person name="Thomas B.C."/>
            <person name="Banfield J.F."/>
        </authorList>
    </citation>
    <scope>NUCLEOTIDE SEQUENCE [LARGE SCALE GENOMIC DNA]</scope>
    <source>
        <strain evidence="13">HGW-Wallbacteria-1</strain>
    </source>
</reference>
<dbReference type="HAMAP" id="MF_00033">
    <property type="entry name" value="MurG"/>
    <property type="match status" value="1"/>
</dbReference>
<evidence type="ECO:0000256" key="8">
    <source>
        <dbReference type="ARBA" id="ARBA00023306"/>
    </source>
</evidence>
<evidence type="ECO:0000256" key="2">
    <source>
        <dbReference type="ARBA" id="ARBA00022618"/>
    </source>
</evidence>
<dbReference type="EC" id="2.4.1.227" evidence="10"/>
<evidence type="ECO:0000259" key="12">
    <source>
        <dbReference type="Pfam" id="PF04101"/>
    </source>
</evidence>